<evidence type="ECO:0000313" key="1">
    <source>
        <dbReference type="EMBL" id="KAJ8683507.1"/>
    </source>
</evidence>
<protein>
    <submittedName>
        <fullName evidence="1">Uncharacterized protein</fullName>
    </submittedName>
</protein>
<evidence type="ECO:0000313" key="2">
    <source>
        <dbReference type="Proteomes" id="UP001239111"/>
    </source>
</evidence>
<reference evidence="1" key="1">
    <citation type="submission" date="2023-04" db="EMBL/GenBank/DDBJ databases">
        <title>A chromosome-level genome assembly of the parasitoid wasp Eretmocerus hayati.</title>
        <authorList>
            <person name="Zhong Y."/>
            <person name="Liu S."/>
            <person name="Liu Y."/>
        </authorList>
    </citation>
    <scope>NUCLEOTIDE SEQUENCE</scope>
    <source>
        <strain evidence="1">ZJU_SS_LIU_2023</strain>
    </source>
</reference>
<dbReference type="Proteomes" id="UP001239111">
    <property type="component" value="Chromosome 1"/>
</dbReference>
<comment type="caution">
    <text evidence="1">The sequence shown here is derived from an EMBL/GenBank/DDBJ whole genome shotgun (WGS) entry which is preliminary data.</text>
</comment>
<sequence>MEDHTKVKDKEDDEEEHNNLSPSQQRTEYFEKLENWLIEAYGWYSFISIFPYLAASSHIINAPHHQATPNNTTQVHNSATSNSEQTADNRLHQRRVPGQPSPPTAAQFQERQTTGTIYRIPPIWKRFLAEVIDSLLLFVLKPTITYIAVDYFDFIDVEQYYLDIIKSNLKFDYKMLLDLTSGILVLELIHKIFVCMYEVAWLQHGRNGRVGGATPGKSLMGIRVIQCHSIQSVGRPDEELVLVNSGTDLGLLPAIMRSVLKNVVLGFMLPFSFALCFFRFNRTGYDLVCNSGDVQSMFGYSVAEYRDVDHRGWVVIGAPMNQPGKGNIGGAVFRCDIAEDNRCFPIEFDKNGTNYVRPNKIASPGRLPLPEPIDDKSKQWFGATISASMTDGGPIVACAPKYNWFGYIKATKSVDGRRDVVGSCWWTSLSNNSPIEFSPCRNNDTAGHHRQGMCQAGIGAAITKDGKRIFVGSPGSFYWQGQLFTVESNVILPWVPDRNPHTVGQTTFLATKEGPPSEDSSFLGYSVAVGDFLGDGDSGVAVGVPRALDLSGKVLLFTSQLRNHHNISGEQMGAYFGYALAVNDVNGDDLDDLIVSAPFYTQPDLSGVKIETGRVYIFYQKNGFKTENFDVLDGDSNRGQFGLSLASLGDIDLDGYGDFAVGEPYGGQEQRGAVYIYHGTKEGVEQKYSQVIYSENLEQPVRTFGWSLSGGLDLDGNKYPDLVVGAYESNTVAFFRSRPVINMYSTINFISPTISLNNKACVLSDGAAVACSELKVCCVYSGQGSWPQHEFTLHVILDEKKKTNPRLFFLDFENKNSLNWTVQIQKDLMYCRQMKVYVSQYLRDKLTTLDAEVQIEMSKDSNQLSNSWRKRDPKRKLMAVLGPKDIKKRDALIIQKNCGSDNICTPDLSIQVRKNVEKYLLGSKELLNLDVSIRNAGEDAFEATFYLQLPPGIDYVKKENDKGSNEVIVQCSPPKTSNNNTLRCDVGNPLPGGKIVTFKIVLQPITSDGMKPSYDFNMKVNSTNTEQSYTIRDNEINLSVPVWVETSILVEGESRPQKIDFNSVDFVNVDPESLSKLEHGPNMTHNYTIKNNGQSTILNISTALIWTAELFTGGPLVYLLEQPEVSDENKIYCKTANFDYLNINGPRKPRDIRNRYSHLESLTTALFTDPILDYDESRSKRQVSYNPSPQDSGKREPLNGH</sequence>
<organism evidence="1 2">
    <name type="scientific">Eretmocerus hayati</name>
    <dbReference type="NCBI Taxonomy" id="131215"/>
    <lineage>
        <taxon>Eukaryota</taxon>
        <taxon>Metazoa</taxon>
        <taxon>Ecdysozoa</taxon>
        <taxon>Arthropoda</taxon>
        <taxon>Hexapoda</taxon>
        <taxon>Insecta</taxon>
        <taxon>Pterygota</taxon>
        <taxon>Neoptera</taxon>
        <taxon>Endopterygota</taxon>
        <taxon>Hymenoptera</taxon>
        <taxon>Apocrita</taxon>
        <taxon>Proctotrupomorpha</taxon>
        <taxon>Chalcidoidea</taxon>
        <taxon>Aphelinidae</taxon>
        <taxon>Aphelininae</taxon>
        <taxon>Eretmocerus</taxon>
    </lineage>
</organism>
<keyword evidence="2" id="KW-1185">Reference proteome</keyword>
<name>A0ACC2PJ76_9HYME</name>
<proteinExistence type="predicted"/>
<accession>A0ACC2PJ76</accession>
<gene>
    <name evidence="1" type="ORF">QAD02_019299</name>
</gene>
<dbReference type="EMBL" id="CM056741">
    <property type="protein sequence ID" value="KAJ8683507.1"/>
    <property type="molecule type" value="Genomic_DNA"/>
</dbReference>